<dbReference type="EMBL" id="CAJNRE010002004">
    <property type="protein sequence ID" value="CAF1963539.1"/>
    <property type="molecule type" value="Genomic_DNA"/>
</dbReference>
<dbReference type="PANTHER" id="PTHR31912">
    <property type="entry name" value="IP13529P"/>
    <property type="match status" value="1"/>
</dbReference>
<evidence type="ECO:0000313" key="2">
    <source>
        <dbReference type="Proteomes" id="UP000663824"/>
    </source>
</evidence>
<comment type="caution">
    <text evidence="1">The sequence shown here is derived from an EMBL/GenBank/DDBJ whole genome shotgun (WGS) entry which is preliminary data.</text>
</comment>
<evidence type="ECO:0000313" key="1">
    <source>
        <dbReference type="EMBL" id="CAF1963539.1"/>
    </source>
</evidence>
<gene>
    <name evidence="1" type="ORF">MBJ925_LOCUS6476</name>
</gene>
<sequence length="654" mass="76118">MKGRTLHIYSAYKSHIYRKHSLELYSSRGNSNVDTIFDADQQEENKDLSVEIDETDDDNNCESFFNNEDLYSILSNIDCGTRLYDSVASFSSADIDEEPLELMKNIKKSFVLFVLQLREEFLLPKSIMNIIFDYIITLMQNIEIILEKKAFDCYANSHSSVSTSFRKENKKIIEFDHVKNTFNDIRDKIKSITKNEYQFIKQCEDDFDYNSAEEIVASSPNEFPENGYFLPVDKTLLSMLKYQPFVTRILENIQNRHTAAEHDDDLMFSIRNGHHGNRLDQDTLLIQLYLDDISLTNPLGSKRDLHKLCMVYFTLEDIPDECRSKIDFIQLVGICESKFLKSREQLHGLLINGINHKFSFSTVVADNLAAHMIGGFQSCFNRGNFCRRCCINYEDRNLPLPLSHIKVRTVVDHDKTVQEIKSNPNKSSLMGVVGESPLHELIGFHPILSLPGDLMHDFIEGVCPIIIMSLLKQASSMRLITYAGIQKRMENFKYGYFDTSDQPPPIQVKHLNNGHIVATAAQKPCIFKLFPIIFHDFIYHLPSFIVYKVLREILDLVLSYPFRKQWLPVLEDLCNTFNQIMILHFPTKIIPKAHFIREYERMIHDFGPSIKYWCFRYEAGHAYFKKIAMRTNNFKNTPKMLELRKFEVLALMHQ</sequence>
<reference evidence="1" key="1">
    <citation type="submission" date="2021-02" db="EMBL/GenBank/DDBJ databases">
        <authorList>
            <person name="Nowell W R."/>
        </authorList>
    </citation>
    <scope>NUCLEOTIDE SEQUENCE</scope>
</reference>
<dbReference type="Proteomes" id="UP000663824">
    <property type="component" value="Unassembled WGS sequence"/>
</dbReference>
<protein>
    <submittedName>
        <fullName evidence="1">Uncharacterized protein</fullName>
    </submittedName>
</protein>
<organism evidence="1 2">
    <name type="scientific">Rotaria magnacalcarata</name>
    <dbReference type="NCBI Taxonomy" id="392030"/>
    <lineage>
        <taxon>Eukaryota</taxon>
        <taxon>Metazoa</taxon>
        <taxon>Spiralia</taxon>
        <taxon>Gnathifera</taxon>
        <taxon>Rotifera</taxon>
        <taxon>Eurotatoria</taxon>
        <taxon>Bdelloidea</taxon>
        <taxon>Philodinida</taxon>
        <taxon>Philodinidae</taxon>
        <taxon>Rotaria</taxon>
    </lineage>
</organism>
<proteinExistence type="predicted"/>
<dbReference type="AlphaFoldDB" id="A0A816LYD8"/>
<accession>A0A816LYD8</accession>
<dbReference type="PANTHER" id="PTHR31912:SF34">
    <property type="entry name" value="NOTOCHORD-RELATED PROTEIN"/>
    <property type="match status" value="1"/>
</dbReference>
<name>A0A816LYD8_9BILA</name>